<dbReference type="InterPro" id="IPR047700">
    <property type="entry name" value="NrtS-like"/>
</dbReference>
<reference evidence="2 3" key="1">
    <citation type="journal article" date="2016" name="Front. Microbiol.">
        <title>Fuerstia marisgermanicae gen. nov., sp. nov., an Unusual Member of the Phylum Planctomycetes from the German Wadden Sea.</title>
        <authorList>
            <person name="Kohn T."/>
            <person name="Heuer A."/>
            <person name="Jogler M."/>
            <person name="Vollmers J."/>
            <person name="Boedeker C."/>
            <person name="Bunk B."/>
            <person name="Rast P."/>
            <person name="Borchert D."/>
            <person name="Glockner I."/>
            <person name="Freese H.M."/>
            <person name="Klenk H.P."/>
            <person name="Overmann J."/>
            <person name="Kaster A.K."/>
            <person name="Rohde M."/>
            <person name="Wiegand S."/>
            <person name="Jogler C."/>
        </authorList>
    </citation>
    <scope>NUCLEOTIDE SEQUENCE [LARGE SCALE GENOMIC DNA]</scope>
    <source>
        <strain evidence="2 3">NH11</strain>
    </source>
</reference>
<proteinExistence type="predicted"/>
<keyword evidence="1" id="KW-1133">Transmembrane helix</keyword>
<feature type="transmembrane region" description="Helical" evidence="1">
    <location>
        <begin position="53"/>
        <end position="71"/>
    </location>
</feature>
<keyword evidence="3" id="KW-1185">Reference proteome</keyword>
<dbReference type="NCBIfam" id="NF038050">
    <property type="entry name" value="NrtS"/>
    <property type="match status" value="1"/>
</dbReference>
<evidence type="ECO:0000256" key="1">
    <source>
        <dbReference type="SAM" id="Phobius"/>
    </source>
</evidence>
<protein>
    <submittedName>
        <fullName evidence="2">Uncharacterized protein</fullName>
    </submittedName>
</protein>
<accession>A0A1P8WR37</accession>
<evidence type="ECO:0000313" key="2">
    <source>
        <dbReference type="EMBL" id="APZ96488.1"/>
    </source>
</evidence>
<sequence length="80" mass="8704">MIQTFTSVAFQWPVVRRSVIIAAVVGTVLVAINHGSCLLHGEFNVTCAVQSGLTLLVPYCVSTVSCVLTVADRQNETRRR</sequence>
<name>A0A1P8WR37_9PLAN</name>
<keyword evidence="1" id="KW-0812">Transmembrane</keyword>
<dbReference type="EMBL" id="CP017641">
    <property type="protein sequence ID" value="APZ96488.1"/>
    <property type="molecule type" value="Genomic_DNA"/>
</dbReference>
<feature type="transmembrane region" description="Helical" evidence="1">
    <location>
        <begin position="20"/>
        <end position="41"/>
    </location>
</feature>
<dbReference type="AlphaFoldDB" id="A0A1P8WR37"/>
<gene>
    <name evidence="2" type="ORF">Fuma_06157</name>
</gene>
<dbReference type="KEGG" id="fmr:Fuma_06157"/>
<evidence type="ECO:0000313" key="3">
    <source>
        <dbReference type="Proteomes" id="UP000187735"/>
    </source>
</evidence>
<keyword evidence="1" id="KW-0472">Membrane</keyword>
<dbReference type="RefSeq" id="WP_414655195.1">
    <property type="nucleotide sequence ID" value="NZ_CP017641.1"/>
</dbReference>
<organism evidence="2 3">
    <name type="scientific">Fuerstiella marisgermanici</name>
    <dbReference type="NCBI Taxonomy" id="1891926"/>
    <lineage>
        <taxon>Bacteria</taxon>
        <taxon>Pseudomonadati</taxon>
        <taxon>Planctomycetota</taxon>
        <taxon>Planctomycetia</taxon>
        <taxon>Planctomycetales</taxon>
        <taxon>Planctomycetaceae</taxon>
        <taxon>Fuerstiella</taxon>
    </lineage>
</organism>
<dbReference type="STRING" id="1891926.Fuma_06157"/>
<dbReference type="Proteomes" id="UP000187735">
    <property type="component" value="Chromosome"/>
</dbReference>